<dbReference type="AlphaFoldDB" id="A0A098G1W1"/>
<feature type="chain" id="PRO_5001935293" description="Secreted protein" evidence="1">
    <location>
        <begin position="24"/>
        <end position="78"/>
    </location>
</feature>
<dbReference type="RefSeq" id="WP_045094737.1">
    <property type="nucleotide sequence ID" value="NZ_LN614827.1"/>
</dbReference>
<protein>
    <recommendedName>
        <fullName evidence="4">Secreted protein</fullName>
    </recommendedName>
</protein>
<dbReference type="KEGG" id="lfa:LFA_0501"/>
<organism evidence="2 3">
    <name type="scientific">Legionella fallonii LLAP-10</name>
    <dbReference type="NCBI Taxonomy" id="1212491"/>
    <lineage>
        <taxon>Bacteria</taxon>
        <taxon>Pseudomonadati</taxon>
        <taxon>Pseudomonadota</taxon>
        <taxon>Gammaproteobacteria</taxon>
        <taxon>Legionellales</taxon>
        <taxon>Legionellaceae</taxon>
        <taxon>Legionella</taxon>
    </lineage>
</organism>
<proteinExistence type="predicted"/>
<accession>A0A098G1W1</accession>
<dbReference type="OrthoDB" id="8594334at2"/>
<reference evidence="3" key="1">
    <citation type="submission" date="2014-09" db="EMBL/GenBank/DDBJ databases">
        <authorList>
            <person name="Gomez-Valero L."/>
        </authorList>
    </citation>
    <scope>NUCLEOTIDE SEQUENCE [LARGE SCALE GENOMIC DNA]</scope>
    <source>
        <strain evidence="3">ATCC700992</strain>
    </source>
</reference>
<dbReference type="EMBL" id="LN614827">
    <property type="protein sequence ID" value="CEG55959.1"/>
    <property type="molecule type" value="Genomic_DNA"/>
</dbReference>
<keyword evidence="1" id="KW-0732">Signal</keyword>
<evidence type="ECO:0008006" key="4">
    <source>
        <dbReference type="Google" id="ProtNLM"/>
    </source>
</evidence>
<dbReference type="Proteomes" id="UP000032430">
    <property type="component" value="Chromosome I"/>
</dbReference>
<evidence type="ECO:0000313" key="2">
    <source>
        <dbReference type="EMBL" id="CEG55959.1"/>
    </source>
</evidence>
<gene>
    <name evidence="2" type="ORF">LFA_0501</name>
</gene>
<evidence type="ECO:0000313" key="3">
    <source>
        <dbReference type="Proteomes" id="UP000032430"/>
    </source>
</evidence>
<keyword evidence="3" id="KW-1185">Reference proteome</keyword>
<feature type="signal peptide" evidence="1">
    <location>
        <begin position="1"/>
        <end position="23"/>
    </location>
</feature>
<dbReference type="HOGENOM" id="CLU_2617654_0_0_6"/>
<sequence length="78" mass="8627">MKSILNSFIICLLLLQFNINVFATPAPEYLSVPQWDSCAIKQTRGTAQFWCLPSTMPSNCPASSWSTLVSGKLIPMCD</sequence>
<name>A0A098G1W1_9GAMM</name>
<evidence type="ECO:0000256" key="1">
    <source>
        <dbReference type="SAM" id="SignalP"/>
    </source>
</evidence>